<feature type="non-terminal residue" evidence="1">
    <location>
        <position position="46"/>
    </location>
</feature>
<dbReference type="EMBL" id="AJWJ01000781">
    <property type="protein sequence ID" value="KAF2068983.1"/>
    <property type="molecule type" value="Genomic_DNA"/>
</dbReference>
<protein>
    <submittedName>
        <fullName evidence="1">Uncharacterized protein</fullName>
    </submittedName>
</protein>
<proteinExistence type="predicted"/>
<gene>
    <name evidence="1" type="ORF">CYY_009695</name>
</gene>
<evidence type="ECO:0000313" key="1">
    <source>
        <dbReference type="EMBL" id="KAF2068983.1"/>
    </source>
</evidence>
<evidence type="ECO:0000313" key="2">
    <source>
        <dbReference type="Proteomes" id="UP000695562"/>
    </source>
</evidence>
<reference evidence="1" key="1">
    <citation type="submission" date="2020-01" db="EMBL/GenBank/DDBJ databases">
        <title>Development of genomics and gene disruption for Polysphondylium violaceum indicates a role for the polyketide synthase stlB in stalk morphogenesis.</title>
        <authorList>
            <person name="Narita B."/>
            <person name="Kawabe Y."/>
            <person name="Kin K."/>
            <person name="Saito T."/>
            <person name="Gibbs R."/>
            <person name="Kuspa A."/>
            <person name="Muzny D."/>
            <person name="Queller D."/>
            <person name="Richards S."/>
            <person name="Strassman J."/>
            <person name="Sucgang R."/>
            <person name="Worley K."/>
            <person name="Schaap P."/>
        </authorList>
    </citation>
    <scope>NUCLEOTIDE SEQUENCE</scope>
    <source>
        <strain evidence="1">QSvi11</strain>
    </source>
</reference>
<accession>A0A8J4UVN1</accession>
<name>A0A8J4UVN1_9MYCE</name>
<organism evidence="1 2">
    <name type="scientific">Polysphondylium violaceum</name>
    <dbReference type="NCBI Taxonomy" id="133409"/>
    <lineage>
        <taxon>Eukaryota</taxon>
        <taxon>Amoebozoa</taxon>
        <taxon>Evosea</taxon>
        <taxon>Eumycetozoa</taxon>
        <taxon>Dictyostelia</taxon>
        <taxon>Dictyosteliales</taxon>
        <taxon>Dictyosteliaceae</taxon>
        <taxon>Polysphondylium</taxon>
    </lineage>
</organism>
<dbReference type="AlphaFoldDB" id="A0A8J4UVN1"/>
<keyword evidence="2" id="KW-1185">Reference proteome</keyword>
<sequence length="46" mass="5264">MDANNGLKELVLPESFDRDIYGQLPSTLQRLTILNTEFDKTLQDLP</sequence>
<dbReference type="Proteomes" id="UP000695562">
    <property type="component" value="Unassembled WGS sequence"/>
</dbReference>
<comment type="caution">
    <text evidence="1">The sequence shown here is derived from an EMBL/GenBank/DDBJ whole genome shotgun (WGS) entry which is preliminary data.</text>
</comment>